<proteinExistence type="predicted"/>
<organism evidence="1 2">
    <name type="scientific">Caerostris extrusa</name>
    <name type="common">Bark spider</name>
    <name type="synonym">Caerostris bankana</name>
    <dbReference type="NCBI Taxonomy" id="172846"/>
    <lineage>
        <taxon>Eukaryota</taxon>
        <taxon>Metazoa</taxon>
        <taxon>Ecdysozoa</taxon>
        <taxon>Arthropoda</taxon>
        <taxon>Chelicerata</taxon>
        <taxon>Arachnida</taxon>
        <taxon>Araneae</taxon>
        <taxon>Araneomorphae</taxon>
        <taxon>Entelegynae</taxon>
        <taxon>Araneoidea</taxon>
        <taxon>Araneidae</taxon>
        <taxon>Caerostris</taxon>
    </lineage>
</organism>
<name>A0AAV4P5B5_CAEEX</name>
<keyword evidence="2" id="KW-1185">Reference proteome</keyword>
<dbReference type="EMBL" id="BPLR01021611">
    <property type="protein sequence ID" value="GIX91755.1"/>
    <property type="molecule type" value="Genomic_DNA"/>
</dbReference>
<dbReference type="AlphaFoldDB" id="A0AAV4P5B5"/>
<evidence type="ECO:0000313" key="1">
    <source>
        <dbReference type="EMBL" id="GIX91755.1"/>
    </source>
</evidence>
<protein>
    <submittedName>
        <fullName evidence="1">Uncharacterized protein</fullName>
    </submittedName>
</protein>
<sequence>MMMVHFLKELYYQSSGQDLHDVVLVPMVVSGDHEVAFLQQDAAEEQDCEHGREEEGCRISFCRILKKKT</sequence>
<dbReference type="Proteomes" id="UP001054945">
    <property type="component" value="Unassembled WGS sequence"/>
</dbReference>
<gene>
    <name evidence="1" type="ORF">CEXT_741271</name>
</gene>
<accession>A0AAV4P5B5</accession>
<evidence type="ECO:0000313" key="2">
    <source>
        <dbReference type="Proteomes" id="UP001054945"/>
    </source>
</evidence>
<comment type="caution">
    <text evidence="1">The sequence shown here is derived from an EMBL/GenBank/DDBJ whole genome shotgun (WGS) entry which is preliminary data.</text>
</comment>
<reference evidence="1 2" key="1">
    <citation type="submission" date="2021-06" db="EMBL/GenBank/DDBJ databases">
        <title>Caerostris extrusa draft genome.</title>
        <authorList>
            <person name="Kono N."/>
            <person name="Arakawa K."/>
        </authorList>
    </citation>
    <scope>NUCLEOTIDE SEQUENCE [LARGE SCALE GENOMIC DNA]</scope>
</reference>